<dbReference type="AlphaFoldDB" id="A0A511QK92"/>
<proteinExistence type="predicted"/>
<name>A0A511QK92_9VIBR</name>
<organism evidence="1 2">
    <name type="scientific">Vibrio sagamiensis NBRC 104589</name>
    <dbReference type="NCBI Taxonomy" id="1219064"/>
    <lineage>
        <taxon>Bacteria</taxon>
        <taxon>Pseudomonadati</taxon>
        <taxon>Pseudomonadota</taxon>
        <taxon>Gammaproteobacteria</taxon>
        <taxon>Vibrionales</taxon>
        <taxon>Vibrionaceae</taxon>
        <taxon>Vibrio</taxon>
    </lineage>
</organism>
<dbReference type="EMBL" id="BJXJ01000123">
    <property type="protein sequence ID" value="GEM77738.1"/>
    <property type="molecule type" value="Genomic_DNA"/>
</dbReference>
<dbReference type="Proteomes" id="UP000321922">
    <property type="component" value="Unassembled WGS sequence"/>
</dbReference>
<comment type="caution">
    <text evidence="1">The sequence shown here is derived from an EMBL/GenBank/DDBJ whole genome shotgun (WGS) entry which is preliminary data.</text>
</comment>
<protein>
    <submittedName>
        <fullName evidence="1">Uncharacterized protein</fullName>
    </submittedName>
</protein>
<keyword evidence="2" id="KW-1185">Reference proteome</keyword>
<sequence length="80" mass="8741">MFQYTDGMIFINVDKSGDCACPQKNRMAFHKRDDEKFYMSAALTALTAGKTVTMVGEDGNGTCPVHSNSAKIISFNINAN</sequence>
<accession>A0A511QK92</accession>
<gene>
    <name evidence="1" type="ORF">VSA01S_38500</name>
</gene>
<reference evidence="1 2" key="1">
    <citation type="submission" date="2019-07" db="EMBL/GenBank/DDBJ databases">
        <title>Whole genome shotgun sequence of Vibrio sagamiensis NBRC 104589.</title>
        <authorList>
            <person name="Hosoyama A."/>
            <person name="Uohara A."/>
            <person name="Ohji S."/>
            <person name="Ichikawa N."/>
        </authorList>
    </citation>
    <scope>NUCLEOTIDE SEQUENCE [LARGE SCALE GENOMIC DNA]</scope>
    <source>
        <strain evidence="1 2">NBRC 104589</strain>
    </source>
</reference>
<evidence type="ECO:0000313" key="2">
    <source>
        <dbReference type="Proteomes" id="UP000321922"/>
    </source>
</evidence>
<evidence type="ECO:0000313" key="1">
    <source>
        <dbReference type="EMBL" id="GEM77738.1"/>
    </source>
</evidence>